<sequence length="136" mass="14418">MTSFIFTICACGAYSILFSYLLGVRILRTKYEAGQPAFFLISLVIASIVAATTTAEGLILMQIDRDAAGRILYAATMAGVFVFALGTAGVITAKPQKPLSAAIAHKRLLLFGLTAGNFCVLAINFASFTTKIPSML</sequence>
<keyword evidence="3" id="KW-1185">Reference proteome</keyword>
<name>A0A398CG46_9BURK</name>
<keyword evidence="1" id="KW-0812">Transmembrane</keyword>
<evidence type="ECO:0000313" key="3">
    <source>
        <dbReference type="Proteomes" id="UP000266302"/>
    </source>
</evidence>
<feature type="transmembrane region" description="Helical" evidence="1">
    <location>
        <begin position="38"/>
        <end position="59"/>
    </location>
</feature>
<dbReference type="AlphaFoldDB" id="A0A398CG46"/>
<keyword evidence="1" id="KW-0472">Membrane</keyword>
<accession>A0A398CG46</accession>
<proteinExistence type="predicted"/>
<gene>
    <name evidence="2" type="ORF">D3F03_05785</name>
</gene>
<organism evidence="2 3">
    <name type="scientific">Simplicispira hankyongi</name>
    <dbReference type="NCBI Taxonomy" id="2315688"/>
    <lineage>
        <taxon>Bacteria</taxon>
        <taxon>Pseudomonadati</taxon>
        <taxon>Pseudomonadota</taxon>
        <taxon>Betaproteobacteria</taxon>
        <taxon>Burkholderiales</taxon>
        <taxon>Comamonadaceae</taxon>
        <taxon>Simplicispira</taxon>
    </lineage>
</organism>
<feature type="transmembrane region" description="Helical" evidence="1">
    <location>
        <begin position="71"/>
        <end position="93"/>
    </location>
</feature>
<evidence type="ECO:0000256" key="1">
    <source>
        <dbReference type="SAM" id="Phobius"/>
    </source>
</evidence>
<feature type="transmembrane region" description="Helical" evidence="1">
    <location>
        <begin position="5"/>
        <end position="26"/>
    </location>
</feature>
<dbReference type="EMBL" id="QXJC01000001">
    <property type="protein sequence ID" value="RID99887.1"/>
    <property type="molecule type" value="Genomic_DNA"/>
</dbReference>
<reference evidence="2 3" key="1">
    <citation type="submission" date="2018-09" db="EMBL/GenBank/DDBJ databases">
        <title>Draft genome of Simplicispira sp. NY-02.</title>
        <authorList>
            <person name="Im W.T."/>
        </authorList>
    </citation>
    <scope>NUCLEOTIDE SEQUENCE [LARGE SCALE GENOMIC DNA]</scope>
    <source>
        <strain evidence="2 3">NY-02</strain>
    </source>
</reference>
<comment type="caution">
    <text evidence="2">The sequence shown here is derived from an EMBL/GenBank/DDBJ whole genome shotgun (WGS) entry which is preliminary data.</text>
</comment>
<feature type="transmembrane region" description="Helical" evidence="1">
    <location>
        <begin position="108"/>
        <end position="128"/>
    </location>
</feature>
<evidence type="ECO:0000313" key="2">
    <source>
        <dbReference type="EMBL" id="RID99887.1"/>
    </source>
</evidence>
<protein>
    <submittedName>
        <fullName evidence="2">Uncharacterized protein</fullName>
    </submittedName>
</protein>
<dbReference type="RefSeq" id="WP_119108331.1">
    <property type="nucleotide sequence ID" value="NZ_QXJC01000001.1"/>
</dbReference>
<dbReference type="Proteomes" id="UP000266302">
    <property type="component" value="Unassembled WGS sequence"/>
</dbReference>
<keyword evidence="1" id="KW-1133">Transmembrane helix</keyword>